<dbReference type="SMART" id="SM00267">
    <property type="entry name" value="GGDEF"/>
    <property type="match status" value="1"/>
</dbReference>
<dbReference type="PANTHER" id="PTHR45138">
    <property type="entry name" value="REGULATORY COMPONENTS OF SENSORY TRANSDUCTION SYSTEM"/>
    <property type="match status" value="1"/>
</dbReference>
<evidence type="ECO:0000256" key="1">
    <source>
        <dbReference type="ARBA" id="ARBA00012528"/>
    </source>
</evidence>
<dbReference type="Gene3D" id="3.30.70.270">
    <property type="match status" value="1"/>
</dbReference>
<dbReference type="EMBL" id="BSST01000001">
    <property type="protein sequence ID" value="GLX80505.1"/>
    <property type="molecule type" value="Genomic_DNA"/>
</dbReference>
<evidence type="ECO:0000313" key="4">
    <source>
        <dbReference type="EMBL" id="GLX80505.1"/>
    </source>
</evidence>
<name>A0ABQ6GX43_9GAMM</name>
<dbReference type="SUPFAM" id="SSF55073">
    <property type="entry name" value="Nucleotide cyclase"/>
    <property type="match status" value="1"/>
</dbReference>
<protein>
    <recommendedName>
        <fullName evidence="1">diguanylate cyclase</fullName>
        <ecNumber evidence="1">2.7.7.65</ecNumber>
    </recommendedName>
</protein>
<dbReference type="CDD" id="cd01949">
    <property type="entry name" value="GGDEF"/>
    <property type="match status" value="1"/>
</dbReference>
<dbReference type="PROSITE" id="PS50887">
    <property type="entry name" value="GGDEF"/>
    <property type="match status" value="1"/>
</dbReference>
<organism evidence="4 5">
    <name type="scientific">Thalassotalea insulae</name>
    <dbReference type="NCBI Taxonomy" id="2056778"/>
    <lineage>
        <taxon>Bacteria</taxon>
        <taxon>Pseudomonadati</taxon>
        <taxon>Pseudomonadota</taxon>
        <taxon>Gammaproteobacteria</taxon>
        <taxon>Alteromonadales</taxon>
        <taxon>Colwelliaceae</taxon>
        <taxon>Thalassotalea</taxon>
    </lineage>
</organism>
<dbReference type="RefSeq" id="WP_284246510.1">
    <property type="nucleotide sequence ID" value="NZ_BSST01000001.1"/>
</dbReference>
<dbReference type="EC" id="2.7.7.65" evidence="1"/>
<dbReference type="InterPro" id="IPR050469">
    <property type="entry name" value="Diguanylate_Cyclase"/>
</dbReference>
<accession>A0ABQ6GX43</accession>
<evidence type="ECO:0000259" key="3">
    <source>
        <dbReference type="PROSITE" id="PS50887"/>
    </source>
</evidence>
<proteinExistence type="predicted"/>
<sequence length="685" mass="78453">MKSFRTVLTALLWLFAIVPVIWLSFNQLHTSKHQAIEFGQQQLILDVNEKLTKLRTNLESSFSALDRIASDGSIITSSTVDIMSVKVINQLQSFLDNYPSFSNIMMLDRELFQIEARPNQALAIDLSPFSETLNTMFNDEKTINEPNVKILIVPDSNGSDNYLFAAARPILHPKESLITPFEVTGMLFTTLPLEQFINALLNTIGSKQQGQISLYQHQKLIYQNKTLTLTDSHISYQTNFVIGNNDPFTIEVVRDLSSELSFSALISKEQENLIYTLMLLAVILISAKFIIKRLIQPIDELKQLTQQITQIDWHSNQAVIIDTTAHYKEFHELKQLLHSMSQTIQQQFNSLSNNNLKLTSLTEALQSSVKQGDTHKEILQNLINYDLHIRRQEDIEVIGCLTLGLAFGILNEPIGLVIYRSNFQSGFTSLERANPEFLHYIEQQHLEKIHLDLDEIHQINQLKSGYHLTAIHREKNCLGYIVTPKIDQQSFQARSIEIFVTSLQSRLQELQLQSELSKLANTDALTGLFSRHYFEQTYAQFKQRFLLRQEHFAVMLIDINGLKQVNDTLGHDAGDQLIKAVANFLQQSFRTSDIIARIGGDEFIILLEHVNVSYCQPFAIKLMEEIQQQHISYLNKKITLSFSCGYATSHEDPVEQLVELADQRMYQIKQQNKIHDNPASQSHFD</sequence>
<evidence type="ECO:0000256" key="2">
    <source>
        <dbReference type="ARBA" id="ARBA00034247"/>
    </source>
</evidence>
<feature type="domain" description="GGDEF" evidence="3">
    <location>
        <begin position="550"/>
        <end position="679"/>
    </location>
</feature>
<dbReference type="Proteomes" id="UP001157186">
    <property type="component" value="Unassembled WGS sequence"/>
</dbReference>
<comment type="catalytic activity">
    <reaction evidence="2">
        <text>2 GTP = 3',3'-c-di-GMP + 2 diphosphate</text>
        <dbReference type="Rhea" id="RHEA:24898"/>
        <dbReference type="ChEBI" id="CHEBI:33019"/>
        <dbReference type="ChEBI" id="CHEBI:37565"/>
        <dbReference type="ChEBI" id="CHEBI:58805"/>
        <dbReference type="EC" id="2.7.7.65"/>
    </reaction>
</comment>
<comment type="caution">
    <text evidence="4">The sequence shown here is derived from an EMBL/GenBank/DDBJ whole genome shotgun (WGS) entry which is preliminary data.</text>
</comment>
<dbReference type="Pfam" id="PF00990">
    <property type="entry name" value="GGDEF"/>
    <property type="match status" value="1"/>
</dbReference>
<dbReference type="PANTHER" id="PTHR45138:SF9">
    <property type="entry name" value="DIGUANYLATE CYCLASE DGCM-RELATED"/>
    <property type="match status" value="1"/>
</dbReference>
<dbReference type="InterPro" id="IPR029787">
    <property type="entry name" value="Nucleotide_cyclase"/>
</dbReference>
<reference evidence="4 5" key="1">
    <citation type="submission" date="2023-03" db="EMBL/GenBank/DDBJ databases">
        <title>Draft genome sequence of Thalassotalea insulae KCTC 62186T.</title>
        <authorList>
            <person name="Sawabe T."/>
        </authorList>
    </citation>
    <scope>NUCLEOTIDE SEQUENCE [LARGE SCALE GENOMIC DNA]</scope>
    <source>
        <strain evidence="4 5">KCTC 62186</strain>
    </source>
</reference>
<keyword evidence="5" id="KW-1185">Reference proteome</keyword>
<dbReference type="InterPro" id="IPR043128">
    <property type="entry name" value="Rev_trsase/Diguanyl_cyclase"/>
</dbReference>
<dbReference type="Gene3D" id="6.10.340.10">
    <property type="match status" value="1"/>
</dbReference>
<dbReference type="InterPro" id="IPR000160">
    <property type="entry name" value="GGDEF_dom"/>
</dbReference>
<evidence type="ECO:0000313" key="5">
    <source>
        <dbReference type="Proteomes" id="UP001157186"/>
    </source>
</evidence>
<dbReference type="NCBIfam" id="TIGR00254">
    <property type="entry name" value="GGDEF"/>
    <property type="match status" value="1"/>
</dbReference>
<gene>
    <name evidence="4" type="ORF">tinsulaeT_38450</name>
</gene>